<reference evidence="1" key="1">
    <citation type="submission" date="2020-11" db="EMBL/GenBank/DDBJ databases">
        <authorList>
            <consortium name="DOE Joint Genome Institute"/>
            <person name="Ahrendt S."/>
            <person name="Riley R."/>
            <person name="Andreopoulos W."/>
            <person name="Labutti K."/>
            <person name="Pangilinan J."/>
            <person name="Ruiz-Duenas F.J."/>
            <person name="Barrasa J.M."/>
            <person name="Sanchez-Garcia M."/>
            <person name="Camarero S."/>
            <person name="Miyauchi S."/>
            <person name="Serrano A."/>
            <person name="Linde D."/>
            <person name="Babiker R."/>
            <person name="Drula E."/>
            <person name="Ayuso-Fernandez I."/>
            <person name="Pacheco R."/>
            <person name="Padilla G."/>
            <person name="Ferreira P."/>
            <person name="Barriuso J."/>
            <person name="Kellner H."/>
            <person name="Castanera R."/>
            <person name="Alfaro M."/>
            <person name="Ramirez L."/>
            <person name="Pisabarro A.G."/>
            <person name="Kuo A."/>
            <person name="Tritt A."/>
            <person name="Lipzen A."/>
            <person name="He G."/>
            <person name="Yan M."/>
            <person name="Ng V."/>
            <person name="Cullen D."/>
            <person name="Martin F."/>
            <person name="Rosso M.-N."/>
            <person name="Henrissat B."/>
            <person name="Hibbett D."/>
            <person name="Martinez A.T."/>
            <person name="Grigoriev I.V."/>
        </authorList>
    </citation>
    <scope>NUCLEOTIDE SEQUENCE</scope>
    <source>
        <strain evidence="1">CIRM-BRFM 674</strain>
    </source>
</reference>
<evidence type="ECO:0000313" key="2">
    <source>
        <dbReference type="Proteomes" id="UP000807469"/>
    </source>
</evidence>
<gene>
    <name evidence="1" type="ORF">BDN70DRAFT_932634</name>
</gene>
<keyword evidence="2" id="KW-1185">Reference proteome</keyword>
<protein>
    <submittedName>
        <fullName evidence="1">Uncharacterized protein</fullName>
    </submittedName>
</protein>
<organism evidence="1 2">
    <name type="scientific">Pholiota conissans</name>
    <dbReference type="NCBI Taxonomy" id="109636"/>
    <lineage>
        <taxon>Eukaryota</taxon>
        <taxon>Fungi</taxon>
        <taxon>Dikarya</taxon>
        <taxon>Basidiomycota</taxon>
        <taxon>Agaricomycotina</taxon>
        <taxon>Agaricomycetes</taxon>
        <taxon>Agaricomycetidae</taxon>
        <taxon>Agaricales</taxon>
        <taxon>Agaricineae</taxon>
        <taxon>Strophariaceae</taxon>
        <taxon>Pholiota</taxon>
    </lineage>
</organism>
<sequence>MHMARKDVKEAIKKLELHSEWDQKSDCTIILEFLETLPNLQAFEYRQWDPLIRTADHFRLMSSLRHTSLLELFFKPGGFYSVVERSRPIGLTGLKKLDIRWNIGDNPNEAGSSLAHLYELLRPSLATLVELRIDVDPQYLLPDLDLQLLAPAGGSLRIFEYSLQHRDESILDTIPVIFPHLTKLTIQWSNMYRYNEYPDVYSVLWKESHIETLSKNVNLIDLTLSSDFEMDANDSFKADSDYAWWVRCYKRRLSATQAVALACPFLQRCNWVQIGIRHHNESMVHPFIIEKQITYGNMIRVVRGLKQDWMGREWSGCRYLNGMFTQAVNCKLEALPGDIIGENDPESDDE</sequence>
<evidence type="ECO:0000313" key="1">
    <source>
        <dbReference type="EMBL" id="KAF9479390.1"/>
    </source>
</evidence>
<dbReference type="OrthoDB" id="3025297at2759"/>
<comment type="caution">
    <text evidence="1">The sequence shown here is derived from an EMBL/GenBank/DDBJ whole genome shotgun (WGS) entry which is preliminary data.</text>
</comment>
<dbReference type="AlphaFoldDB" id="A0A9P5Z3U6"/>
<name>A0A9P5Z3U6_9AGAR</name>
<dbReference type="EMBL" id="MU155214">
    <property type="protein sequence ID" value="KAF9479390.1"/>
    <property type="molecule type" value="Genomic_DNA"/>
</dbReference>
<dbReference type="Proteomes" id="UP000807469">
    <property type="component" value="Unassembled WGS sequence"/>
</dbReference>
<proteinExistence type="predicted"/>
<accession>A0A9P5Z3U6</accession>